<feature type="domain" description="Reverse transcriptase" evidence="1">
    <location>
        <begin position="1"/>
        <end position="207"/>
    </location>
</feature>
<gene>
    <name evidence="3" type="primary">LOC104232524</name>
</gene>
<dbReference type="InterPro" id="IPR000477">
    <property type="entry name" value="RT_dom"/>
</dbReference>
<dbReference type="STRING" id="4096.A0A1U7XC67"/>
<keyword evidence="2" id="KW-1185">Reference proteome</keyword>
<dbReference type="SUPFAM" id="SSF56672">
    <property type="entry name" value="DNA/RNA polymerases"/>
    <property type="match status" value="1"/>
</dbReference>
<dbReference type="PANTHER" id="PTHR46238">
    <property type="entry name" value="REVERSE TRANSCRIPTASE DOMAIN-CONTAINING PROTEIN"/>
    <property type="match status" value="1"/>
</dbReference>
<dbReference type="Proteomes" id="UP000189701">
    <property type="component" value="Unplaced"/>
</dbReference>
<dbReference type="eggNOG" id="KOG1075">
    <property type="taxonomic scope" value="Eukaryota"/>
</dbReference>
<accession>A0A1U7XC67</accession>
<reference evidence="2" key="1">
    <citation type="journal article" date="2013" name="Genome Biol.">
        <title>Reference genomes and transcriptomes of Nicotiana sylvestris and Nicotiana tomentosiformis.</title>
        <authorList>
            <person name="Sierro N."/>
            <person name="Battey J.N."/>
            <person name="Ouadi S."/>
            <person name="Bovet L."/>
            <person name="Goepfert S."/>
            <person name="Bakaher N."/>
            <person name="Peitsch M.C."/>
            <person name="Ivanov N.V."/>
        </authorList>
    </citation>
    <scope>NUCLEOTIDE SEQUENCE [LARGE SCALE GENOMIC DNA]</scope>
</reference>
<dbReference type="PROSITE" id="PS50878">
    <property type="entry name" value="RT_POL"/>
    <property type="match status" value="1"/>
</dbReference>
<protein>
    <submittedName>
        <fullName evidence="3">Uncharacterized protein LOC104232524</fullName>
    </submittedName>
</protein>
<proteinExistence type="predicted"/>
<evidence type="ECO:0000259" key="1">
    <source>
        <dbReference type="PROSITE" id="PS50878"/>
    </source>
</evidence>
<dbReference type="Pfam" id="PF00078">
    <property type="entry name" value="RVT_1"/>
    <property type="match status" value="1"/>
</dbReference>
<dbReference type="InterPro" id="IPR043502">
    <property type="entry name" value="DNA/RNA_pol_sf"/>
</dbReference>
<name>A0A1U7XC67_NICSY</name>
<dbReference type="PANTHER" id="PTHR46238:SF10">
    <property type="entry name" value="SWI_SNF COMPLEX SUBUNIT SWI3C"/>
    <property type="match status" value="1"/>
</dbReference>
<feature type="non-terminal residue" evidence="3">
    <location>
        <position position="263"/>
    </location>
</feature>
<evidence type="ECO:0000313" key="2">
    <source>
        <dbReference type="Proteomes" id="UP000189701"/>
    </source>
</evidence>
<evidence type="ECO:0000313" key="3">
    <source>
        <dbReference type="RefSeq" id="XP_009784045.1"/>
    </source>
</evidence>
<dbReference type="Gene3D" id="3.30.70.270">
    <property type="match status" value="1"/>
</dbReference>
<dbReference type="RefSeq" id="XP_009784045.1">
    <property type="nucleotide sequence ID" value="XM_009785743.1"/>
</dbReference>
<reference evidence="3" key="2">
    <citation type="submission" date="2025-08" db="UniProtKB">
        <authorList>
            <consortium name="RefSeq"/>
        </authorList>
    </citation>
    <scope>IDENTIFICATION</scope>
    <source>
        <tissue evidence="3">Leaf</tissue>
    </source>
</reference>
<sequence>MSISEDQFDFMSGRSTMGVIHLIRRLVELYRDRKRDLHMVFIDLEKAYHKVPREVLWRCLDVKGVLVSYIRAIKDMYDGAMTQVRTVGGDSEPFPVVMELHQGSTLNPFLFSLAMDALTHHIQGEMPWCILLADDIVLIDEMRGSINMRLEIWRQVLESKGFKLSRIKTEFVECKFSDVTGEANVEVWLDSQVILKRESFKYLGSIIQGDGEIEGDFMHHIRERVGVAPMDDKMWEARLRWYGHVRRRSLDAPVRRSERLTLA</sequence>
<organism evidence="2 3">
    <name type="scientific">Nicotiana sylvestris</name>
    <name type="common">Wood tobacco</name>
    <name type="synonym">South American tobacco</name>
    <dbReference type="NCBI Taxonomy" id="4096"/>
    <lineage>
        <taxon>Eukaryota</taxon>
        <taxon>Viridiplantae</taxon>
        <taxon>Streptophyta</taxon>
        <taxon>Embryophyta</taxon>
        <taxon>Tracheophyta</taxon>
        <taxon>Spermatophyta</taxon>
        <taxon>Magnoliopsida</taxon>
        <taxon>eudicotyledons</taxon>
        <taxon>Gunneridae</taxon>
        <taxon>Pentapetalae</taxon>
        <taxon>asterids</taxon>
        <taxon>lamiids</taxon>
        <taxon>Solanales</taxon>
        <taxon>Solanaceae</taxon>
        <taxon>Nicotianoideae</taxon>
        <taxon>Nicotianeae</taxon>
        <taxon>Nicotiana</taxon>
    </lineage>
</organism>
<dbReference type="InterPro" id="IPR043128">
    <property type="entry name" value="Rev_trsase/Diguanyl_cyclase"/>
</dbReference>
<dbReference type="AlphaFoldDB" id="A0A1U7XC67"/>